<proteinExistence type="predicted"/>
<evidence type="ECO:0000259" key="2">
    <source>
        <dbReference type="PROSITE" id="PS50222"/>
    </source>
</evidence>
<accession>A0AAN8UMW4</accession>
<dbReference type="SUPFAM" id="SSF47473">
    <property type="entry name" value="EF-hand"/>
    <property type="match status" value="1"/>
</dbReference>
<evidence type="ECO:0000256" key="1">
    <source>
        <dbReference type="ARBA" id="ARBA00022837"/>
    </source>
</evidence>
<protein>
    <submittedName>
        <fullName evidence="3">EF-hand domain</fullName>
    </submittedName>
</protein>
<gene>
    <name evidence="3" type="ORF">RJ641_021492</name>
</gene>
<dbReference type="InterPro" id="IPR002048">
    <property type="entry name" value="EF_hand_dom"/>
</dbReference>
<name>A0AAN8UMW4_9MAGN</name>
<sequence>MDKLRKIAMDYYELAPDKVKDLAEEFYDAMDYDGDGKISPKEFMAFMREQGFEQYRDRDFFEELDRKGRGRLDFKDVMTLYYITKSGRPFCEGCGELVTSMYFTCVRCFQNSSTPFSLCPACYINGDFEHRHRFFVDNYTMLETQRIENLVARQESEYEQAPSRSSSSSSSSYSQSREIVAVSQGSSKKQNLVYSFKALDAALKVATIASTTGTCTIC</sequence>
<evidence type="ECO:0000313" key="4">
    <source>
        <dbReference type="Proteomes" id="UP001370490"/>
    </source>
</evidence>
<organism evidence="3 4">
    <name type="scientific">Dillenia turbinata</name>
    <dbReference type="NCBI Taxonomy" id="194707"/>
    <lineage>
        <taxon>Eukaryota</taxon>
        <taxon>Viridiplantae</taxon>
        <taxon>Streptophyta</taxon>
        <taxon>Embryophyta</taxon>
        <taxon>Tracheophyta</taxon>
        <taxon>Spermatophyta</taxon>
        <taxon>Magnoliopsida</taxon>
        <taxon>eudicotyledons</taxon>
        <taxon>Gunneridae</taxon>
        <taxon>Pentapetalae</taxon>
        <taxon>Dilleniales</taxon>
        <taxon>Dilleniaceae</taxon>
        <taxon>Dillenia</taxon>
    </lineage>
</organism>
<feature type="domain" description="EF-hand" evidence="2">
    <location>
        <begin position="18"/>
        <end position="53"/>
    </location>
</feature>
<comment type="caution">
    <text evidence="3">The sequence shown here is derived from an EMBL/GenBank/DDBJ whole genome shotgun (WGS) entry which is preliminary data.</text>
</comment>
<dbReference type="PROSITE" id="PS00018">
    <property type="entry name" value="EF_HAND_1"/>
    <property type="match status" value="1"/>
</dbReference>
<dbReference type="GO" id="GO:0005509">
    <property type="term" value="F:calcium ion binding"/>
    <property type="evidence" value="ECO:0007669"/>
    <property type="project" value="InterPro"/>
</dbReference>
<keyword evidence="4" id="KW-1185">Reference proteome</keyword>
<dbReference type="InterPro" id="IPR018247">
    <property type="entry name" value="EF_Hand_1_Ca_BS"/>
</dbReference>
<dbReference type="CDD" id="cd00051">
    <property type="entry name" value="EFh"/>
    <property type="match status" value="1"/>
</dbReference>
<keyword evidence="1" id="KW-0106">Calcium</keyword>
<dbReference type="PROSITE" id="PS50222">
    <property type="entry name" value="EF_HAND_2"/>
    <property type="match status" value="1"/>
</dbReference>
<dbReference type="Gene3D" id="1.10.238.10">
    <property type="entry name" value="EF-hand"/>
    <property type="match status" value="1"/>
</dbReference>
<reference evidence="3 4" key="1">
    <citation type="submission" date="2023-12" db="EMBL/GenBank/DDBJ databases">
        <title>A high-quality genome assembly for Dillenia turbinata (Dilleniales).</title>
        <authorList>
            <person name="Chanderbali A."/>
        </authorList>
    </citation>
    <scope>NUCLEOTIDE SEQUENCE [LARGE SCALE GENOMIC DNA]</scope>
    <source>
        <strain evidence="3">LSX21</strain>
        <tissue evidence="3">Leaf</tissue>
    </source>
</reference>
<dbReference type="Pfam" id="PF13499">
    <property type="entry name" value="EF-hand_7"/>
    <property type="match status" value="1"/>
</dbReference>
<dbReference type="Proteomes" id="UP001370490">
    <property type="component" value="Unassembled WGS sequence"/>
</dbReference>
<dbReference type="InterPro" id="IPR011992">
    <property type="entry name" value="EF-hand-dom_pair"/>
</dbReference>
<evidence type="ECO:0000313" key="3">
    <source>
        <dbReference type="EMBL" id="KAK6914171.1"/>
    </source>
</evidence>
<dbReference type="EMBL" id="JBAMMX010000026">
    <property type="protein sequence ID" value="KAK6914171.1"/>
    <property type="molecule type" value="Genomic_DNA"/>
</dbReference>
<dbReference type="AlphaFoldDB" id="A0AAN8UMW4"/>
<dbReference type="SUPFAM" id="SSF57850">
    <property type="entry name" value="RING/U-box"/>
    <property type="match status" value="1"/>
</dbReference>